<sequence>MNPHKVKIGKFGNGFKAGSMRIGDDVMVFTRCKTSTSIGLLSQTYLKAIKAKYVIVPIVTWTLQNKDNILFTDKRFNS</sequence>
<dbReference type="PANTHER" id="PTHR23336:SF76">
    <property type="entry name" value="MORC S5 DOMAIN-CONTAINING PROTEIN"/>
    <property type="match status" value="1"/>
</dbReference>
<evidence type="ECO:0000313" key="1">
    <source>
        <dbReference type="EMBL" id="KAH3729555.1"/>
    </source>
</evidence>
<dbReference type="AlphaFoldDB" id="A0A9D4CQ52"/>
<reference evidence="1" key="1">
    <citation type="journal article" date="2019" name="bioRxiv">
        <title>The Genome of the Zebra Mussel, Dreissena polymorpha: A Resource for Invasive Species Research.</title>
        <authorList>
            <person name="McCartney M.A."/>
            <person name="Auch B."/>
            <person name="Kono T."/>
            <person name="Mallez S."/>
            <person name="Zhang Y."/>
            <person name="Obille A."/>
            <person name="Becker A."/>
            <person name="Abrahante J.E."/>
            <person name="Garbe J."/>
            <person name="Badalamenti J.P."/>
            <person name="Herman A."/>
            <person name="Mangelson H."/>
            <person name="Liachko I."/>
            <person name="Sullivan S."/>
            <person name="Sone E.D."/>
            <person name="Koren S."/>
            <person name="Silverstein K.A.T."/>
            <person name="Beckman K.B."/>
            <person name="Gohl D.M."/>
        </authorList>
    </citation>
    <scope>NUCLEOTIDE SEQUENCE</scope>
    <source>
        <strain evidence="1">Duluth1</strain>
        <tissue evidence="1">Whole animal</tissue>
    </source>
</reference>
<organism evidence="1 2">
    <name type="scientific">Dreissena polymorpha</name>
    <name type="common">Zebra mussel</name>
    <name type="synonym">Mytilus polymorpha</name>
    <dbReference type="NCBI Taxonomy" id="45954"/>
    <lineage>
        <taxon>Eukaryota</taxon>
        <taxon>Metazoa</taxon>
        <taxon>Spiralia</taxon>
        <taxon>Lophotrochozoa</taxon>
        <taxon>Mollusca</taxon>
        <taxon>Bivalvia</taxon>
        <taxon>Autobranchia</taxon>
        <taxon>Heteroconchia</taxon>
        <taxon>Euheterodonta</taxon>
        <taxon>Imparidentia</taxon>
        <taxon>Neoheterodontei</taxon>
        <taxon>Myida</taxon>
        <taxon>Dreissenoidea</taxon>
        <taxon>Dreissenidae</taxon>
        <taxon>Dreissena</taxon>
    </lineage>
</organism>
<accession>A0A9D4CQ52</accession>
<name>A0A9D4CQ52_DREPO</name>
<dbReference type="PANTHER" id="PTHR23336">
    <property type="entry name" value="ZINC FINGER CW-TYPE COILED-COIL DOMAIN PROTEIN 3"/>
    <property type="match status" value="1"/>
</dbReference>
<dbReference type="GO" id="GO:0016887">
    <property type="term" value="F:ATP hydrolysis activity"/>
    <property type="evidence" value="ECO:0007669"/>
    <property type="project" value="InterPro"/>
</dbReference>
<keyword evidence="2" id="KW-1185">Reference proteome</keyword>
<evidence type="ECO:0000313" key="2">
    <source>
        <dbReference type="Proteomes" id="UP000828390"/>
    </source>
</evidence>
<reference evidence="1" key="2">
    <citation type="submission" date="2020-11" db="EMBL/GenBank/DDBJ databases">
        <authorList>
            <person name="McCartney M.A."/>
            <person name="Auch B."/>
            <person name="Kono T."/>
            <person name="Mallez S."/>
            <person name="Becker A."/>
            <person name="Gohl D.M."/>
            <person name="Silverstein K.A.T."/>
            <person name="Koren S."/>
            <person name="Bechman K.B."/>
            <person name="Herman A."/>
            <person name="Abrahante J.E."/>
            <person name="Garbe J."/>
        </authorList>
    </citation>
    <scope>NUCLEOTIDE SEQUENCE</scope>
    <source>
        <strain evidence="1">Duluth1</strain>
        <tissue evidence="1">Whole animal</tissue>
    </source>
</reference>
<dbReference type="Proteomes" id="UP000828390">
    <property type="component" value="Unassembled WGS sequence"/>
</dbReference>
<proteinExistence type="predicted"/>
<dbReference type="EMBL" id="JAIWYP010000012">
    <property type="protein sequence ID" value="KAH3729555.1"/>
    <property type="molecule type" value="Genomic_DNA"/>
</dbReference>
<protein>
    <submittedName>
        <fullName evidence="1">Uncharacterized protein</fullName>
    </submittedName>
</protein>
<gene>
    <name evidence="1" type="ORF">DPMN_055526</name>
</gene>
<dbReference type="InterPro" id="IPR045261">
    <property type="entry name" value="MORC_ATPase"/>
</dbReference>
<dbReference type="GO" id="GO:0005634">
    <property type="term" value="C:nucleus"/>
    <property type="evidence" value="ECO:0007669"/>
    <property type="project" value="TreeGrafter"/>
</dbReference>
<comment type="caution">
    <text evidence="1">The sequence shown here is derived from an EMBL/GenBank/DDBJ whole genome shotgun (WGS) entry which is preliminary data.</text>
</comment>